<proteinExistence type="predicted"/>
<accession>A0AAV1QSM0</accession>
<name>A0AAV1QSM0_9ROSI</name>
<dbReference type="Proteomes" id="UP001314170">
    <property type="component" value="Unassembled WGS sequence"/>
</dbReference>
<evidence type="ECO:0000313" key="1">
    <source>
        <dbReference type="EMBL" id="CAK7323527.1"/>
    </source>
</evidence>
<dbReference type="AlphaFoldDB" id="A0AAV1QSM0"/>
<comment type="caution">
    <text evidence="1">The sequence shown here is derived from an EMBL/GenBank/DDBJ whole genome shotgun (WGS) entry which is preliminary data.</text>
</comment>
<dbReference type="EMBL" id="CAWUPB010000127">
    <property type="protein sequence ID" value="CAK7323527.1"/>
    <property type="molecule type" value="Genomic_DNA"/>
</dbReference>
<protein>
    <submittedName>
        <fullName evidence="1">Uncharacterized protein</fullName>
    </submittedName>
</protein>
<reference evidence="1 2" key="1">
    <citation type="submission" date="2024-01" db="EMBL/GenBank/DDBJ databases">
        <authorList>
            <person name="Waweru B."/>
        </authorList>
    </citation>
    <scope>NUCLEOTIDE SEQUENCE [LARGE SCALE GENOMIC DNA]</scope>
</reference>
<gene>
    <name evidence="1" type="ORF">DCAF_LOCUS1156</name>
</gene>
<sequence length="92" mass="9900">MKGSCAIYKRSKSLAKTHKVGSDRKPKATELITLGKSSCTCTGSRERGSILILLKCRDNFMWAGPTMLGAHATSGFALGPTEKSLKDPPEFP</sequence>
<organism evidence="1 2">
    <name type="scientific">Dovyalis caffra</name>
    <dbReference type="NCBI Taxonomy" id="77055"/>
    <lineage>
        <taxon>Eukaryota</taxon>
        <taxon>Viridiplantae</taxon>
        <taxon>Streptophyta</taxon>
        <taxon>Embryophyta</taxon>
        <taxon>Tracheophyta</taxon>
        <taxon>Spermatophyta</taxon>
        <taxon>Magnoliopsida</taxon>
        <taxon>eudicotyledons</taxon>
        <taxon>Gunneridae</taxon>
        <taxon>Pentapetalae</taxon>
        <taxon>rosids</taxon>
        <taxon>fabids</taxon>
        <taxon>Malpighiales</taxon>
        <taxon>Salicaceae</taxon>
        <taxon>Flacourtieae</taxon>
        <taxon>Dovyalis</taxon>
    </lineage>
</organism>
<keyword evidence="2" id="KW-1185">Reference proteome</keyword>
<evidence type="ECO:0000313" key="2">
    <source>
        <dbReference type="Proteomes" id="UP001314170"/>
    </source>
</evidence>